<dbReference type="InterPro" id="IPR016484">
    <property type="entry name" value="GTPase_Der"/>
</dbReference>
<dbReference type="NCBIfam" id="TIGR03594">
    <property type="entry name" value="GTPase_EngA"/>
    <property type="match status" value="1"/>
</dbReference>
<dbReference type="PROSITE" id="PS51712">
    <property type="entry name" value="G_ENGA"/>
    <property type="match status" value="2"/>
</dbReference>
<reference evidence="14" key="2">
    <citation type="journal article" date="2016" name="Genome Announc.">
        <title>Draft Genome Sequences of Two Novel Amoeba-Resistant Intranuclear Bacteria, 'Candidatus Berkiella cookevillensis' and 'Candidatus Berkiella aquae'.</title>
        <authorList>
            <person name="Mehari Y.T."/>
            <person name="Arivett B.A."/>
            <person name="Farone A.L."/>
            <person name="Gunderson J.H."/>
            <person name="Farone M.B."/>
        </authorList>
    </citation>
    <scope>NUCLEOTIDE SEQUENCE</scope>
    <source>
        <strain evidence="14">HT99</strain>
    </source>
</reference>
<comment type="function">
    <text evidence="8 10">GTPase that plays an essential role in the late steps of ribosome biogenesis.</text>
</comment>
<dbReference type="PATRIC" id="fig|1590043.3.peg.3072"/>
<feature type="domain" description="EngA-type G" evidence="12">
    <location>
        <begin position="3"/>
        <end position="169"/>
    </location>
</feature>
<comment type="caution">
    <text evidence="13">The sequence shown here is derived from an EMBL/GenBank/DDBJ whole genome shotgun (WGS) entry which is preliminary data.</text>
</comment>
<evidence type="ECO:0000256" key="4">
    <source>
        <dbReference type="ARBA" id="ARBA00022737"/>
    </source>
</evidence>
<feature type="domain" description="EngA-type G" evidence="12">
    <location>
        <begin position="182"/>
        <end position="355"/>
    </location>
</feature>
<evidence type="ECO:0000256" key="7">
    <source>
        <dbReference type="ARBA" id="ARBA00032345"/>
    </source>
</evidence>
<dbReference type="FunFam" id="3.40.50.300:FF:000057">
    <property type="entry name" value="GTPase Der"/>
    <property type="match status" value="1"/>
</dbReference>
<dbReference type="GO" id="GO:0005525">
    <property type="term" value="F:GTP binding"/>
    <property type="evidence" value="ECO:0007669"/>
    <property type="project" value="UniProtKB-UniRule"/>
</dbReference>
<dbReference type="InterPro" id="IPR031166">
    <property type="entry name" value="G_ENGA"/>
</dbReference>
<dbReference type="InterPro" id="IPR006073">
    <property type="entry name" value="GTP-bd"/>
</dbReference>
<dbReference type="InterPro" id="IPR015946">
    <property type="entry name" value="KH_dom-like_a/b"/>
</dbReference>
<dbReference type="AlphaFoldDB" id="A0A0Q9YMU8"/>
<evidence type="ECO:0000256" key="8">
    <source>
        <dbReference type="HAMAP-Rule" id="MF_00195"/>
    </source>
</evidence>
<evidence type="ECO:0000256" key="6">
    <source>
        <dbReference type="ARBA" id="ARBA00023134"/>
    </source>
</evidence>
<accession>A0A0Q9YMU8</accession>
<evidence type="ECO:0000256" key="10">
    <source>
        <dbReference type="RuleBase" id="RU004481"/>
    </source>
</evidence>
<dbReference type="FunFam" id="3.30.300.20:FF:000004">
    <property type="entry name" value="GTPase Der"/>
    <property type="match status" value="1"/>
</dbReference>
<comment type="subunit">
    <text evidence="8">Associates with the 50S ribosomal subunit.</text>
</comment>
<dbReference type="EMBL" id="LKAJ02000001">
    <property type="protein sequence ID" value="MCS5711048.1"/>
    <property type="molecule type" value="Genomic_DNA"/>
</dbReference>
<gene>
    <name evidence="8 13" type="primary">der</name>
    <name evidence="14" type="ORF">HT99x_006365</name>
    <name evidence="13" type="ORF">HT99x_03018</name>
</gene>
<dbReference type="STRING" id="295108.HT99x_03018"/>
<evidence type="ECO:0000256" key="2">
    <source>
        <dbReference type="ARBA" id="ARBA00020953"/>
    </source>
</evidence>
<feature type="binding site" evidence="8">
    <location>
        <begin position="9"/>
        <end position="16"/>
    </location>
    <ligand>
        <name>GTP</name>
        <dbReference type="ChEBI" id="CHEBI:37565"/>
        <label>1</label>
    </ligand>
</feature>
<dbReference type="InterPro" id="IPR032859">
    <property type="entry name" value="KH_dom-like"/>
</dbReference>
<evidence type="ECO:0000313" key="13">
    <source>
        <dbReference type="EMBL" id="KRG18174.1"/>
    </source>
</evidence>
<protein>
    <recommendedName>
        <fullName evidence="2 8">GTPase Der</fullName>
    </recommendedName>
    <alternativeName>
        <fullName evidence="7 8">GTP-binding protein EngA</fullName>
    </alternativeName>
</protein>
<evidence type="ECO:0000256" key="9">
    <source>
        <dbReference type="PROSITE-ProRule" id="PRU01049"/>
    </source>
</evidence>
<keyword evidence="4 10" id="KW-0677">Repeat</keyword>
<name>A0A0Q9YMU8_9GAMM</name>
<feature type="region of interest" description="Disordered" evidence="11">
    <location>
        <begin position="455"/>
        <end position="478"/>
    </location>
</feature>
<dbReference type="RefSeq" id="WP_075067608.1">
    <property type="nucleotide sequence ID" value="NZ_LKAJ02000001.1"/>
</dbReference>
<dbReference type="CDD" id="cd01894">
    <property type="entry name" value="EngA1"/>
    <property type="match status" value="1"/>
</dbReference>
<evidence type="ECO:0000259" key="12">
    <source>
        <dbReference type="PROSITE" id="PS51712"/>
    </source>
</evidence>
<keyword evidence="5 8" id="KW-0547">Nucleotide-binding</keyword>
<feature type="binding site" evidence="8">
    <location>
        <begin position="300"/>
        <end position="303"/>
    </location>
    <ligand>
        <name>GTP</name>
        <dbReference type="ChEBI" id="CHEBI:37565"/>
        <label>2</label>
    </ligand>
</feature>
<proteinExistence type="inferred from homology"/>
<feature type="binding site" evidence="8">
    <location>
        <begin position="188"/>
        <end position="195"/>
    </location>
    <ligand>
        <name>GTP</name>
        <dbReference type="ChEBI" id="CHEBI:37565"/>
        <label>2</label>
    </ligand>
</feature>
<dbReference type="PIRSF" id="PIRSF006485">
    <property type="entry name" value="GTP-binding_EngA"/>
    <property type="match status" value="1"/>
</dbReference>
<dbReference type="HAMAP" id="MF_00195">
    <property type="entry name" value="GTPase_Der"/>
    <property type="match status" value="1"/>
</dbReference>
<evidence type="ECO:0000256" key="5">
    <source>
        <dbReference type="ARBA" id="ARBA00022741"/>
    </source>
</evidence>
<evidence type="ECO:0000256" key="3">
    <source>
        <dbReference type="ARBA" id="ARBA00022517"/>
    </source>
</evidence>
<comment type="similarity">
    <text evidence="1 8 9 10">Belongs to the TRAFAC class TrmE-Era-EngA-EngB-Septin-like GTPase superfamily. EngA (Der) GTPase family.</text>
</comment>
<keyword evidence="3 8" id="KW-0690">Ribosome biogenesis</keyword>
<reference evidence="14" key="3">
    <citation type="submission" date="2021-06" db="EMBL/GenBank/DDBJ databases">
        <title>Genomic Description and Analysis of Intracellular Bacteria, Candidatus Berkiella cookevillensis and Candidatus Berkiella aquae.</title>
        <authorList>
            <person name="Kidane D.T."/>
            <person name="Mehari Y.T."/>
            <person name="Rice F.C."/>
            <person name="Arivett B.A."/>
            <person name="Farone A.L."/>
            <person name="Berk S.G."/>
            <person name="Farone M.B."/>
        </authorList>
    </citation>
    <scope>NUCLEOTIDE SEQUENCE</scope>
    <source>
        <strain evidence="14">HT99</strain>
    </source>
</reference>
<evidence type="ECO:0000256" key="11">
    <source>
        <dbReference type="SAM" id="MobiDB-lite"/>
    </source>
</evidence>
<dbReference type="PANTHER" id="PTHR43834">
    <property type="entry name" value="GTPASE DER"/>
    <property type="match status" value="1"/>
</dbReference>
<dbReference type="InterPro" id="IPR005225">
    <property type="entry name" value="Small_GTP-bd"/>
</dbReference>
<evidence type="ECO:0000256" key="1">
    <source>
        <dbReference type="ARBA" id="ARBA00008279"/>
    </source>
</evidence>
<dbReference type="FunFam" id="3.40.50.300:FF:000040">
    <property type="entry name" value="GTPase Der"/>
    <property type="match status" value="1"/>
</dbReference>
<dbReference type="Pfam" id="PF01926">
    <property type="entry name" value="MMR_HSR1"/>
    <property type="match status" value="2"/>
</dbReference>
<dbReference type="OrthoDB" id="9805918at2"/>
<feature type="binding site" evidence="8">
    <location>
        <begin position="235"/>
        <end position="239"/>
    </location>
    <ligand>
        <name>GTP</name>
        <dbReference type="ChEBI" id="CHEBI:37565"/>
        <label>2</label>
    </ligand>
</feature>
<dbReference type="Gene3D" id="3.40.50.300">
    <property type="entry name" value="P-loop containing nucleotide triphosphate hydrolases"/>
    <property type="match status" value="2"/>
</dbReference>
<dbReference type="GO" id="GO:0043022">
    <property type="term" value="F:ribosome binding"/>
    <property type="evidence" value="ECO:0007669"/>
    <property type="project" value="TreeGrafter"/>
</dbReference>
<sequence>MIPLIAIVGRPNVGKSTLFNCLTQSRQALVMDQPGVTRDRQCGHGEWNGQSYLLVDTGGIGENDDSQDLIDKAAHQQSLQALQEAHVIMFVVDARQGFTPVDAELAKILRKQSKPVVLVINKVDGLQIDVASAEFYRSGFKHQVETAASHNRGIPTLIETAFSLIPEMSEESEMAPALEDGPKIAIIGRPNVGKSTLVNRLLGEERVIVCDRPGTTRDSIYVPLERMGKHYTLIDTAGVRRKSTITDTLEKFSVIKTFQAIKDAHVVVMVFDAKLGLTDQDLTLLDFAIQEGRGLIICANKWDGLQTEDKEQVKKQLVYRLKFAHFAPRHFISALHGSGVGNLFPLIDQVFESVNTELSTTDLSDILQRAIRSHEPPLVKGRRIKLRYAHCGGHNPLKVVIHGNQTEELPQSYQRYLAKFFMKTLRLTGTPVKIICKTGENPYQGKRNTLTPRQMKKRERLMDFVKKQAKKRKRRDKA</sequence>
<dbReference type="PANTHER" id="PTHR43834:SF6">
    <property type="entry name" value="GTPASE DER"/>
    <property type="match status" value="1"/>
</dbReference>
<reference evidence="13" key="1">
    <citation type="submission" date="2015-09" db="EMBL/GenBank/DDBJ databases">
        <title>Draft Genome Sequences of Two Novel Amoeba-resistant Intranuclear Bacteria, Candidatus Berkiella cookevillensis and Candidatus Berkiella aquae.</title>
        <authorList>
            <person name="Mehari Y.T."/>
            <person name="Arivett B.A."/>
            <person name="Farone A.L."/>
            <person name="Gunderson J.H."/>
            <person name="Farone M.B."/>
        </authorList>
    </citation>
    <scope>NUCLEOTIDE SEQUENCE [LARGE SCALE GENOMIC DNA]</scope>
    <source>
        <strain evidence="13">HT99</strain>
    </source>
</reference>
<feature type="compositionally biased region" description="Basic residues" evidence="11">
    <location>
        <begin position="467"/>
        <end position="478"/>
    </location>
</feature>
<dbReference type="NCBIfam" id="TIGR00231">
    <property type="entry name" value="small_GTP"/>
    <property type="match status" value="2"/>
</dbReference>
<dbReference type="InterPro" id="IPR027417">
    <property type="entry name" value="P-loop_NTPase"/>
</dbReference>
<dbReference type="CDD" id="cd01895">
    <property type="entry name" value="EngA2"/>
    <property type="match status" value="1"/>
</dbReference>
<dbReference type="Pfam" id="PF14714">
    <property type="entry name" value="KH_dom-like"/>
    <property type="match status" value="1"/>
</dbReference>
<organism evidence="13">
    <name type="scientific">Candidatus Berkiella aquae</name>
    <dbReference type="NCBI Taxonomy" id="295108"/>
    <lineage>
        <taxon>Bacteria</taxon>
        <taxon>Pseudomonadati</taxon>
        <taxon>Pseudomonadota</taxon>
        <taxon>Gammaproteobacteria</taxon>
        <taxon>Candidatus Berkiellales</taxon>
        <taxon>Candidatus Berkiellaceae</taxon>
        <taxon>Candidatus Berkiella</taxon>
    </lineage>
</organism>
<dbReference type="GO" id="GO:0042254">
    <property type="term" value="P:ribosome biogenesis"/>
    <property type="evidence" value="ECO:0007669"/>
    <property type="project" value="UniProtKB-KW"/>
</dbReference>
<keyword evidence="6 8" id="KW-0342">GTP-binding</keyword>
<evidence type="ECO:0000313" key="15">
    <source>
        <dbReference type="Proteomes" id="UP000051497"/>
    </source>
</evidence>
<keyword evidence="14" id="KW-0378">Hydrolase</keyword>
<dbReference type="Gene3D" id="3.30.300.20">
    <property type="match status" value="1"/>
</dbReference>
<dbReference type="GO" id="GO:0016787">
    <property type="term" value="F:hydrolase activity"/>
    <property type="evidence" value="ECO:0007669"/>
    <property type="project" value="UniProtKB-KW"/>
</dbReference>
<evidence type="ECO:0000313" key="14">
    <source>
        <dbReference type="EMBL" id="MCS5711048.1"/>
    </source>
</evidence>
<dbReference type="PRINTS" id="PR00326">
    <property type="entry name" value="GTP1OBG"/>
</dbReference>
<keyword evidence="15" id="KW-1185">Reference proteome</keyword>
<dbReference type="EMBL" id="LKAJ01000021">
    <property type="protein sequence ID" value="KRG18174.1"/>
    <property type="molecule type" value="Genomic_DNA"/>
</dbReference>
<dbReference type="SUPFAM" id="SSF52540">
    <property type="entry name" value="P-loop containing nucleoside triphosphate hydrolases"/>
    <property type="match status" value="2"/>
</dbReference>
<dbReference type="Proteomes" id="UP000051497">
    <property type="component" value="Unassembled WGS sequence"/>
</dbReference>
<feature type="binding site" evidence="8">
    <location>
        <begin position="121"/>
        <end position="124"/>
    </location>
    <ligand>
        <name>GTP</name>
        <dbReference type="ChEBI" id="CHEBI:37565"/>
        <label>1</label>
    </ligand>
</feature>
<feature type="binding site" evidence="8">
    <location>
        <begin position="56"/>
        <end position="60"/>
    </location>
    <ligand>
        <name>GTP</name>
        <dbReference type="ChEBI" id="CHEBI:37565"/>
        <label>1</label>
    </ligand>
</feature>